<dbReference type="AlphaFoldDB" id="A0A5C3N1B4"/>
<feature type="region of interest" description="Disordered" evidence="1">
    <location>
        <begin position="62"/>
        <end position="145"/>
    </location>
</feature>
<feature type="region of interest" description="Disordered" evidence="1">
    <location>
        <begin position="1"/>
        <end position="36"/>
    </location>
</feature>
<evidence type="ECO:0000256" key="1">
    <source>
        <dbReference type="SAM" id="MobiDB-lite"/>
    </source>
</evidence>
<dbReference type="Proteomes" id="UP000305948">
    <property type="component" value="Unassembled WGS sequence"/>
</dbReference>
<protein>
    <submittedName>
        <fullName evidence="2">Uncharacterized protein</fullName>
    </submittedName>
</protein>
<keyword evidence="3" id="KW-1185">Reference proteome</keyword>
<gene>
    <name evidence="2" type="ORF">OE88DRAFT_1661891</name>
</gene>
<organism evidence="2 3">
    <name type="scientific">Heliocybe sulcata</name>
    <dbReference type="NCBI Taxonomy" id="5364"/>
    <lineage>
        <taxon>Eukaryota</taxon>
        <taxon>Fungi</taxon>
        <taxon>Dikarya</taxon>
        <taxon>Basidiomycota</taxon>
        <taxon>Agaricomycotina</taxon>
        <taxon>Agaricomycetes</taxon>
        <taxon>Gloeophyllales</taxon>
        <taxon>Gloeophyllaceae</taxon>
        <taxon>Heliocybe</taxon>
    </lineage>
</organism>
<evidence type="ECO:0000313" key="2">
    <source>
        <dbReference type="EMBL" id="TFK50236.1"/>
    </source>
</evidence>
<evidence type="ECO:0000313" key="3">
    <source>
        <dbReference type="Proteomes" id="UP000305948"/>
    </source>
</evidence>
<dbReference type="EMBL" id="ML213514">
    <property type="protein sequence ID" value="TFK50236.1"/>
    <property type="molecule type" value="Genomic_DNA"/>
</dbReference>
<name>A0A5C3N1B4_9AGAM</name>
<sequence length="145" mass="15018">MARSSPSFANEPQPTASNEGGHDHGQDPWGSAIFLGSSIDPSGAGYIPEAYLGHGMMDMLGLSPMPLDASSAALSQHAQYSHGEYSASGAPQSATPTGAHPSNALPPEGGVQPEWPSRDWLSGDMEDNIADGSYRGSFFDPRSAG</sequence>
<feature type="compositionally biased region" description="Polar residues" evidence="1">
    <location>
        <begin position="1"/>
        <end position="18"/>
    </location>
</feature>
<reference evidence="2 3" key="1">
    <citation type="journal article" date="2019" name="Nat. Ecol. Evol.">
        <title>Megaphylogeny resolves global patterns of mushroom evolution.</title>
        <authorList>
            <person name="Varga T."/>
            <person name="Krizsan K."/>
            <person name="Foldi C."/>
            <person name="Dima B."/>
            <person name="Sanchez-Garcia M."/>
            <person name="Sanchez-Ramirez S."/>
            <person name="Szollosi G.J."/>
            <person name="Szarkandi J.G."/>
            <person name="Papp V."/>
            <person name="Albert L."/>
            <person name="Andreopoulos W."/>
            <person name="Angelini C."/>
            <person name="Antonin V."/>
            <person name="Barry K.W."/>
            <person name="Bougher N.L."/>
            <person name="Buchanan P."/>
            <person name="Buyck B."/>
            <person name="Bense V."/>
            <person name="Catcheside P."/>
            <person name="Chovatia M."/>
            <person name="Cooper J."/>
            <person name="Damon W."/>
            <person name="Desjardin D."/>
            <person name="Finy P."/>
            <person name="Geml J."/>
            <person name="Haridas S."/>
            <person name="Hughes K."/>
            <person name="Justo A."/>
            <person name="Karasinski D."/>
            <person name="Kautmanova I."/>
            <person name="Kiss B."/>
            <person name="Kocsube S."/>
            <person name="Kotiranta H."/>
            <person name="LaButti K.M."/>
            <person name="Lechner B.E."/>
            <person name="Liimatainen K."/>
            <person name="Lipzen A."/>
            <person name="Lukacs Z."/>
            <person name="Mihaltcheva S."/>
            <person name="Morgado L.N."/>
            <person name="Niskanen T."/>
            <person name="Noordeloos M.E."/>
            <person name="Ohm R.A."/>
            <person name="Ortiz-Santana B."/>
            <person name="Ovrebo C."/>
            <person name="Racz N."/>
            <person name="Riley R."/>
            <person name="Savchenko A."/>
            <person name="Shiryaev A."/>
            <person name="Soop K."/>
            <person name="Spirin V."/>
            <person name="Szebenyi C."/>
            <person name="Tomsovsky M."/>
            <person name="Tulloss R.E."/>
            <person name="Uehling J."/>
            <person name="Grigoriev I.V."/>
            <person name="Vagvolgyi C."/>
            <person name="Papp T."/>
            <person name="Martin F.M."/>
            <person name="Miettinen O."/>
            <person name="Hibbett D.S."/>
            <person name="Nagy L.G."/>
        </authorList>
    </citation>
    <scope>NUCLEOTIDE SEQUENCE [LARGE SCALE GENOMIC DNA]</scope>
    <source>
        <strain evidence="2 3">OMC1185</strain>
    </source>
</reference>
<accession>A0A5C3N1B4</accession>
<proteinExistence type="predicted"/>